<dbReference type="RefSeq" id="WP_185004994.1">
    <property type="nucleotide sequence ID" value="NZ_BAAAUI010000025.1"/>
</dbReference>
<evidence type="ECO:0000259" key="1">
    <source>
        <dbReference type="PROSITE" id="PS51186"/>
    </source>
</evidence>
<proteinExistence type="predicted"/>
<dbReference type="GO" id="GO:0016747">
    <property type="term" value="F:acyltransferase activity, transferring groups other than amino-acyl groups"/>
    <property type="evidence" value="ECO:0007669"/>
    <property type="project" value="InterPro"/>
</dbReference>
<dbReference type="InterPro" id="IPR016181">
    <property type="entry name" value="Acyl_CoA_acyltransferase"/>
</dbReference>
<sequence>MTDLVIRSIEPGEERLFASLPDPALVGRARFGQDYLTMAATGAYRPEWTWVALREDVVVARAAWWGGPKDSKPITLDWFDFIDGAAATELLNTSPLRAEYELRLPPGWRADPAARAAGESRIAAAEAAGYRVLVERFRYLWTPECGVPDRPGRLVFRPAPDEESVLQAFRLIHQGSLDAHVRLRVEEDGLEAAAQEELDYLKWLPSPRSAWLLAYTPAGELVGITVPGHTPSDPVVGYIGVVPEQRGHGYAFDLLVEATQVHAEAGVDRIAAATDQTNTPMAATFARAGYPVQMERVDLV</sequence>
<accession>A0A7W7FVE8</accession>
<comment type="caution">
    <text evidence="2">The sequence shown here is derived from an EMBL/GenBank/DDBJ whole genome shotgun (WGS) entry which is preliminary data.</text>
</comment>
<reference evidence="2 3" key="1">
    <citation type="submission" date="2020-08" db="EMBL/GenBank/DDBJ databases">
        <title>Sequencing the genomes of 1000 actinobacteria strains.</title>
        <authorList>
            <person name="Klenk H.-P."/>
        </authorList>
    </citation>
    <scope>NUCLEOTIDE SEQUENCE [LARGE SCALE GENOMIC DNA]</scope>
    <source>
        <strain evidence="2 3">DSM 44230</strain>
    </source>
</reference>
<evidence type="ECO:0000313" key="3">
    <source>
        <dbReference type="Proteomes" id="UP000533598"/>
    </source>
</evidence>
<dbReference type="PROSITE" id="PS51186">
    <property type="entry name" value="GNAT"/>
    <property type="match status" value="1"/>
</dbReference>
<keyword evidence="3" id="KW-1185">Reference proteome</keyword>
<dbReference type="Pfam" id="PF00583">
    <property type="entry name" value="Acetyltransf_1"/>
    <property type="match status" value="1"/>
</dbReference>
<dbReference type="EMBL" id="JACHMH010000001">
    <property type="protein sequence ID" value="MBB4679222.1"/>
    <property type="molecule type" value="Genomic_DNA"/>
</dbReference>
<dbReference type="Gene3D" id="3.40.630.30">
    <property type="match status" value="1"/>
</dbReference>
<keyword evidence="2" id="KW-0808">Transferase</keyword>
<organism evidence="2 3">
    <name type="scientific">Crossiella cryophila</name>
    <dbReference type="NCBI Taxonomy" id="43355"/>
    <lineage>
        <taxon>Bacteria</taxon>
        <taxon>Bacillati</taxon>
        <taxon>Actinomycetota</taxon>
        <taxon>Actinomycetes</taxon>
        <taxon>Pseudonocardiales</taxon>
        <taxon>Pseudonocardiaceae</taxon>
        <taxon>Crossiella</taxon>
    </lineage>
</organism>
<name>A0A7W7FVE8_9PSEU</name>
<protein>
    <submittedName>
        <fullName evidence="2">RimJ/RimL family protein N-acetyltransferase</fullName>
    </submittedName>
</protein>
<feature type="domain" description="N-acetyltransferase" evidence="1">
    <location>
        <begin position="167"/>
        <end position="300"/>
    </location>
</feature>
<dbReference type="InterPro" id="IPR000182">
    <property type="entry name" value="GNAT_dom"/>
</dbReference>
<dbReference type="SUPFAM" id="SSF55729">
    <property type="entry name" value="Acyl-CoA N-acyltransferases (Nat)"/>
    <property type="match status" value="1"/>
</dbReference>
<gene>
    <name evidence="2" type="ORF">HNR67_005340</name>
</gene>
<dbReference type="AlphaFoldDB" id="A0A7W7FVE8"/>
<dbReference type="CDD" id="cd04301">
    <property type="entry name" value="NAT_SF"/>
    <property type="match status" value="1"/>
</dbReference>
<evidence type="ECO:0000313" key="2">
    <source>
        <dbReference type="EMBL" id="MBB4679222.1"/>
    </source>
</evidence>
<dbReference type="Proteomes" id="UP000533598">
    <property type="component" value="Unassembled WGS sequence"/>
</dbReference>